<feature type="non-terminal residue" evidence="1">
    <location>
        <position position="1"/>
    </location>
</feature>
<gene>
    <name evidence="1" type="ORF">D0809_27335</name>
</gene>
<protein>
    <recommendedName>
        <fullName evidence="3">Hybrid sensor histidine kinase/response regulator</fullName>
    </recommendedName>
</protein>
<accession>A0A4Y7U3S0</accession>
<organism evidence="1 2">
    <name type="scientific">Flavobacterium circumlabens</name>
    <dbReference type="NCBI Taxonomy" id="2133765"/>
    <lineage>
        <taxon>Bacteria</taxon>
        <taxon>Pseudomonadati</taxon>
        <taxon>Bacteroidota</taxon>
        <taxon>Flavobacteriia</taxon>
        <taxon>Flavobacteriales</taxon>
        <taxon>Flavobacteriaceae</taxon>
        <taxon>Flavobacterium</taxon>
    </lineage>
</organism>
<dbReference type="Gene3D" id="2.130.10.10">
    <property type="entry name" value="YVTN repeat-like/Quinoprotein amine dehydrogenase"/>
    <property type="match status" value="1"/>
</dbReference>
<dbReference type="AlphaFoldDB" id="A0A4Y7U3S0"/>
<evidence type="ECO:0008006" key="3">
    <source>
        <dbReference type="Google" id="ProtNLM"/>
    </source>
</evidence>
<dbReference type="InterPro" id="IPR015943">
    <property type="entry name" value="WD40/YVTN_repeat-like_dom_sf"/>
</dbReference>
<comment type="caution">
    <text evidence="1">The sequence shown here is derived from an EMBL/GenBank/DDBJ whole genome shotgun (WGS) entry which is preliminary data.</text>
</comment>
<feature type="non-terminal residue" evidence="1">
    <location>
        <position position="127"/>
    </location>
</feature>
<dbReference type="InterPro" id="IPR011047">
    <property type="entry name" value="Quinoprotein_ADH-like_sf"/>
</dbReference>
<sequence length="127" mass="14181">NDILAIEEDTSGKIWVGTYNGLNCYDPVSNTFKRYLHNKTNHTISSNAVWCIREIGEELWFGTSKGLSIFNKKTKLFTSVFHSDTDASTLASNNILSILKTKKGAIWVGTTKGLCKMISRKNGKLSF</sequence>
<dbReference type="EMBL" id="QWDN01000586">
    <property type="protein sequence ID" value="TEB41083.1"/>
    <property type="molecule type" value="Genomic_DNA"/>
</dbReference>
<dbReference type="RefSeq" id="WP_202978562.1">
    <property type="nucleotide sequence ID" value="NZ_QWDN01000586.1"/>
</dbReference>
<evidence type="ECO:0000313" key="1">
    <source>
        <dbReference type="EMBL" id="TEB41083.1"/>
    </source>
</evidence>
<dbReference type="SUPFAM" id="SSF50998">
    <property type="entry name" value="Quinoprotein alcohol dehydrogenase-like"/>
    <property type="match status" value="1"/>
</dbReference>
<dbReference type="Proteomes" id="UP000298340">
    <property type="component" value="Unassembled WGS sequence"/>
</dbReference>
<evidence type="ECO:0000313" key="2">
    <source>
        <dbReference type="Proteomes" id="UP000298340"/>
    </source>
</evidence>
<dbReference type="InterPro" id="IPR011110">
    <property type="entry name" value="Reg_prop"/>
</dbReference>
<reference evidence="1 2" key="1">
    <citation type="journal article" date="2018" name="Syst. Appl. Microbiol.">
        <title>Flavobacterium circumlabens sp. nov. and Flavobacterium cupreum sp. nov., two psychrotrophic species isolated from Antarctic environmental samples.</title>
        <authorList>
            <person name="Kralova S."/>
            <person name="Busse H.J."/>
            <person name="Svec P."/>
            <person name="Maslanova I."/>
            <person name="Stankova E."/>
            <person name="Bartak M."/>
            <person name="Sedlacek I."/>
        </authorList>
    </citation>
    <scope>NUCLEOTIDE SEQUENCE [LARGE SCALE GENOMIC DNA]</scope>
    <source>
        <strain evidence="1 2">CCM 8828</strain>
    </source>
</reference>
<proteinExistence type="predicted"/>
<dbReference type="Pfam" id="PF07494">
    <property type="entry name" value="Reg_prop"/>
    <property type="match status" value="2"/>
</dbReference>
<name>A0A4Y7U3S0_9FLAO</name>